<proteinExistence type="inferred from homology"/>
<organism evidence="6 7">
    <name type="scientific">Nonomuraea solani</name>
    <dbReference type="NCBI Taxonomy" id="1144553"/>
    <lineage>
        <taxon>Bacteria</taxon>
        <taxon>Bacillati</taxon>
        <taxon>Actinomycetota</taxon>
        <taxon>Actinomycetes</taxon>
        <taxon>Streptosporangiales</taxon>
        <taxon>Streptosporangiaceae</taxon>
        <taxon>Nonomuraea</taxon>
    </lineage>
</organism>
<dbReference type="CDD" id="cd08423">
    <property type="entry name" value="PBP2_LTTR_like_6"/>
    <property type="match status" value="1"/>
</dbReference>
<keyword evidence="4" id="KW-0804">Transcription</keyword>
<dbReference type="AlphaFoldDB" id="A0A1H6EW68"/>
<evidence type="ECO:0000256" key="1">
    <source>
        <dbReference type="ARBA" id="ARBA00009437"/>
    </source>
</evidence>
<dbReference type="InterPro" id="IPR036388">
    <property type="entry name" value="WH-like_DNA-bd_sf"/>
</dbReference>
<protein>
    <submittedName>
        <fullName evidence="6">DNA-binding transcriptional regulator, LysR family</fullName>
    </submittedName>
</protein>
<sequence length="376" mass="38955">MIDTRRLRTLRAVADHGTVTAAAAALHLTPSAVSQQLVALEHEVGHRLFTRDGRGVRLTAVGKIMLSHANEVLAQLERAEAEVAAYTTGEAGEVTVACFATAISAVLSPAIAALRATAPGLRVRVLDAEGDHSLALLLDGRADLAITVEYRGAPDATDPRLSRRPLYAEPFDLVLPRDHALAEPLNPALPLDPAPPLAAPTGPAPPLAASIDPAPPLAVSIDPAPPLAASIDPAPPLAVSIDPAPPLAVSIDPAPPLDEPVALVSLAGETWIGPYPGNPVHDMITFACQQAGFTPDLVHCSDDFRAVVALVGAGAGVALVPRLALRDMALPGVVVRRTPGPERRVFAAVRRGSDVHPLLRPLLSALRTVAESLGNG</sequence>
<dbReference type="PANTHER" id="PTHR30346">
    <property type="entry name" value="TRANSCRIPTIONAL DUAL REGULATOR HCAR-RELATED"/>
    <property type="match status" value="1"/>
</dbReference>
<dbReference type="PANTHER" id="PTHR30346:SF29">
    <property type="entry name" value="LYSR SUBSTRATE-BINDING"/>
    <property type="match status" value="1"/>
</dbReference>
<dbReference type="Proteomes" id="UP000236732">
    <property type="component" value="Unassembled WGS sequence"/>
</dbReference>
<dbReference type="Gene3D" id="3.40.190.10">
    <property type="entry name" value="Periplasmic binding protein-like II"/>
    <property type="match status" value="3"/>
</dbReference>
<evidence type="ECO:0000256" key="3">
    <source>
        <dbReference type="ARBA" id="ARBA00023125"/>
    </source>
</evidence>
<dbReference type="PRINTS" id="PR00039">
    <property type="entry name" value="HTHLYSR"/>
</dbReference>
<dbReference type="SUPFAM" id="SSF53850">
    <property type="entry name" value="Periplasmic binding protein-like II"/>
    <property type="match status" value="2"/>
</dbReference>
<dbReference type="Pfam" id="PF03466">
    <property type="entry name" value="LysR_substrate"/>
    <property type="match status" value="2"/>
</dbReference>
<accession>A0A1H6EW68</accession>
<dbReference type="Gene3D" id="1.10.10.10">
    <property type="entry name" value="Winged helix-like DNA-binding domain superfamily/Winged helix DNA-binding domain"/>
    <property type="match status" value="1"/>
</dbReference>
<evidence type="ECO:0000259" key="5">
    <source>
        <dbReference type="PROSITE" id="PS50931"/>
    </source>
</evidence>
<dbReference type="GO" id="GO:0003677">
    <property type="term" value="F:DNA binding"/>
    <property type="evidence" value="ECO:0007669"/>
    <property type="project" value="UniProtKB-KW"/>
</dbReference>
<dbReference type="SUPFAM" id="SSF46785">
    <property type="entry name" value="Winged helix' DNA-binding domain"/>
    <property type="match status" value="1"/>
</dbReference>
<comment type="similarity">
    <text evidence="1">Belongs to the LysR transcriptional regulatory family.</text>
</comment>
<keyword evidence="7" id="KW-1185">Reference proteome</keyword>
<dbReference type="InterPro" id="IPR000847">
    <property type="entry name" value="LysR_HTH_N"/>
</dbReference>
<gene>
    <name evidence="6" type="ORF">SAMN05444920_121131</name>
</gene>
<dbReference type="InterPro" id="IPR036390">
    <property type="entry name" value="WH_DNA-bd_sf"/>
</dbReference>
<name>A0A1H6EW68_9ACTN</name>
<dbReference type="OrthoDB" id="3636008at2"/>
<evidence type="ECO:0000256" key="2">
    <source>
        <dbReference type="ARBA" id="ARBA00023015"/>
    </source>
</evidence>
<dbReference type="InterPro" id="IPR005119">
    <property type="entry name" value="LysR_subst-bd"/>
</dbReference>
<evidence type="ECO:0000313" key="6">
    <source>
        <dbReference type="EMBL" id="SEH01683.1"/>
    </source>
</evidence>
<evidence type="ECO:0000313" key="7">
    <source>
        <dbReference type="Proteomes" id="UP000236732"/>
    </source>
</evidence>
<dbReference type="PROSITE" id="PS50931">
    <property type="entry name" value="HTH_LYSR"/>
    <property type="match status" value="1"/>
</dbReference>
<dbReference type="GO" id="GO:0003700">
    <property type="term" value="F:DNA-binding transcription factor activity"/>
    <property type="evidence" value="ECO:0007669"/>
    <property type="project" value="InterPro"/>
</dbReference>
<dbReference type="EMBL" id="FNVT01000021">
    <property type="protein sequence ID" value="SEH01683.1"/>
    <property type="molecule type" value="Genomic_DNA"/>
</dbReference>
<dbReference type="Pfam" id="PF00126">
    <property type="entry name" value="HTH_1"/>
    <property type="match status" value="1"/>
</dbReference>
<dbReference type="GO" id="GO:0032993">
    <property type="term" value="C:protein-DNA complex"/>
    <property type="evidence" value="ECO:0007669"/>
    <property type="project" value="TreeGrafter"/>
</dbReference>
<feature type="domain" description="HTH lysR-type" evidence="5">
    <location>
        <begin position="2"/>
        <end position="59"/>
    </location>
</feature>
<dbReference type="FunFam" id="1.10.10.10:FF:000001">
    <property type="entry name" value="LysR family transcriptional regulator"/>
    <property type="match status" value="1"/>
</dbReference>
<dbReference type="RefSeq" id="WP_103962762.1">
    <property type="nucleotide sequence ID" value="NZ_FNVT01000021.1"/>
</dbReference>
<reference evidence="6 7" key="1">
    <citation type="submission" date="2016-10" db="EMBL/GenBank/DDBJ databases">
        <authorList>
            <person name="de Groot N.N."/>
        </authorList>
    </citation>
    <scope>NUCLEOTIDE SEQUENCE [LARGE SCALE GENOMIC DNA]</scope>
    <source>
        <strain evidence="6 7">CGMCC 4.7037</strain>
    </source>
</reference>
<keyword evidence="2" id="KW-0805">Transcription regulation</keyword>
<evidence type="ECO:0000256" key="4">
    <source>
        <dbReference type="ARBA" id="ARBA00023163"/>
    </source>
</evidence>
<keyword evidence="3 6" id="KW-0238">DNA-binding</keyword>